<dbReference type="Proteomes" id="UP001642540">
    <property type="component" value="Unassembled WGS sequence"/>
</dbReference>
<keyword evidence="6" id="KW-0378">Hydrolase</keyword>
<sequence>MTQLKKLHRLNLQVIFVILLVILELANCSEEGLGIKENSESKLVKRKKRHVLQLGRSVLRSTRFNAMKLAHYGNWCGKGGNRKGDGSFIDGCDLCCKYHDACYFKIRLDLPGYEPARTRYDYRYLKEEDRNECLDIGRAQRTCLCDQKFINCMKKEPCSPSKVRESVSYFWWLGL</sequence>
<evidence type="ECO:0000256" key="11">
    <source>
        <dbReference type="RuleBase" id="RU003654"/>
    </source>
</evidence>
<dbReference type="InterPro" id="IPR036444">
    <property type="entry name" value="PLipase_A2_dom_sf"/>
</dbReference>
<dbReference type="EMBL" id="CAXLJM020000038">
    <property type="protein sequence ID" value="CAL8107110.1"/>
    <property type="molecule type" value="Genomic_DNA"/>
</dbReference>
<gene>
    <name evidence="14" type="ORF">ODALV1_LOCUS12575</name>
</gene>
<protein>
    <recommendedName>
        <fullName evidence="3">phospholipase A2</fullName>
        <ecNumber evidence="3">3.1.1.4</ecNumber>
    </recommendedName>
</protein>
<comment type="subcellular location">
    <subcellularLocation>
        <location evidence="2">Secreted</location>
    </subcellularLocation>
</comment>
<reference evidence="14 15" key="1">
    <citation type="submission" date="2024-08" db="EMBL/GenBank/DDBJ databases">
        <authorList>
            <person name="Cucini C."/>
            <person name="Frati F."/>
        </authorList>
    </citation>
    <scope>NUCLEOTIDE SEQUENCE [LARGE SCALE GENOMIC DNA]</scope>
</reference>
<evidence type="ECO:0000256" key="8">
    <source>
        <dbReference type="ARBA" id="ARBA00022963"/>
    </source>
</evidence>
<dbReference type="SUPFAM" id="SSF48619">
    <property type="entry name" value="Phospholipase A2, PLA2"/>
    <property type="match status" value="1"/>
</dbReference>
<dbReference type="InterPro" id="IPR033113">
    <property type="entry name" value="PLA2_histidine"/>
</dbReference>
<keyword evidence="4" id="KW-0964">Secreted</keyword>
<keyword evidence="8" id="KW-0442">Lipid degradation</keyword>
<keyword evidence="9" id="KW-0443">Lipid metabolism</keyword>
<evidence type="ECO:0000256" key="9">
    <source>
        <dbReference type="ARBA" id="ARBA00023098"/>
    </source>
</evidence>
<dbReference type="InterPro" id="IPR016090">
    <property type="entry name" value="PLA2-like_dom"/>
</dbReference>
<evidence type="ECO:0000256" key="7">
    <source>
        <dbReference type="ARBA" id="ARBA00022837"/>
    </source>
</evidence>
<keyword evidence="12" id="KW-0732">Signal</keyword>
<keyword evidence="15" id="KW-1185">Reference proteome</keyword>
<dbReference type="PANTHER" id="PTHR11716">
    <property type="entry name" value="PHOSPHOLIPASE A2 FAMILY MEMBER"/>
    <property type="match status" value="1"/>
</dbReference>
<feature type="chain" id="PRO_5045824150" description="phospholipase A2" evidence="12">
    <location>
        <begin position="29"/>
        <end position="175"/>
    </location>
</feature>
<evidence type="ECO:0000256" key="3">
    <source>
        <dbReference type="ARBA" id="ARBA00013278"/>
    </source>
</evidence>
<dbReference type="SMART" id="SM00085">
    <property type="entry name" value="PA2c"/>
    <property type="match status" value="1"/>
</dbReference>
<dbReference type="InterPro" id="IPR001211">
    <property type="entry name" value="PLA2"/>
</dbReference>
<evidence type="ECO:0000256" key="5">
    <source>
        <dbReference type="ARBA" id="ARBA00022723"/>
    </source>
</evidence>
<comment type="cofactor">
    <cofactor evidence="1">
        <name>Ca(2+)</name>
        <dbReference type="ChEBI" id="CHEBI:29108"/>
    </cofactor>
</comment>
<evidence type="ECO:0000259" key="13">
    <source>
        <dbReference type="SMART" id="SM00085"/>
    </source>
</evidence>
<keyword evidence="5" id="KW-0479">Metal-binding</keyword>
<dbReference type="PANTHER" id="PTHR11716:SF47">
    <property type="entry name" value="PHOSPHOLIPASE A2-ALPHA"/>
    <property type="match status" value="1"/>
</dbReference>
<evidence type="ECO:0000256" key="6">
    <source>
        <dbReference type="ARBA" id="ARBA00022801"/>
    </source>
</evidence>
<keyword evidence="10" id="KW-1015">Disulfide bond</keyword>
<dbReference type="PROSITE" id="PS00118">
    <property type="entry name" value="PA2_HIS"/>
    <property type="match status" value="1"/>
</dbReference>
<evidence type="ECO:0000256" key="2">
    <source>
        <dbReference type="ARBA" id="ARBA00004613"/>
    </source>
</evidence>
<feature type="signal peptide" evidence="12">
    <location>
        <begin position="1"/>
        <end position="28"/>
    </location>
</feature>
<keyword evidence="7" id="KW-0106">Calcium</keyword>
<evidence type="ECO:0000256" key="1">
    <source>
        <dbReference type="ARBA" id="ARBA00001913"/>
    </source>
</evidence>
<feature type="domain" description="Phospholipase A2-like central" evidence="13">
    <location>
        <begin position="50"/>
        <end position="172"/>
    </location>
</feature>
<comment type="caution">
    <text evidence="14">The sequence shown here is derived from an EMBL/GenBank/DDBJ whole genome shotgun (WGS) entry which is preliminary data.</text>
</comment>
<comment type="similarity">
    <text evidence="11">Belongs to the phospholipase A2 family.</text>
</comment>
<dbReference type="EC" id="3.1.1.4" evidence="3"/>
<proteinExistence type="inferred from homology"/>
<dbReference type="Pfam" id="PF00068">
    <property type="entry name" value="Phospholip_A2_1"/>
    <property type="match status" value="1"/>
</dbReference>
<evidence type="ECO:0000256" key="10">
    <source>
        <dbReference type="ARBA" id="ARBA00023157"/>
    </source>
</evidence>
<accession>A0ABP1QKW1</accession>
<evidence type="ECO:0000256" key="12">
    <source>
        <dbReference type="SAM" id="SignalP"/>
    </source>
</evidence>
<evidence type="ECO:0000313" key="15">
    <source>
        <dbReference type="Proteomes" id="UP001642540"/>
    </source>
</evidence>
<organism evidence="14 15">
    <name type="scientific">Orchesella dallaii</name>
    <dbReference type="NCBI Taxonomy" id="48710"/>
    <lineage>
        <taxon>Eukaryota</taxon>
        <taxon>Metazoa</taxon>
        <taxon>Ecdysozoa</taxon>
        <taxon>Arthropoda</taxon>
        <taxon>Hexapoda</taxon>
        <taxon>Collembola</taxon>
        <taxon>Entomobryomorpha</taxon>
        <taxon>Entomobryoidea</taxon>
        <taxon>Orchesellidae</taxon>
        <taxon>Orchesellinae</taxon>
        <taxon>Orchesella</taxon>
    </lineage>
</organism>
<dbReference type="Gene3D" id="1.20.90.10">
    <property type="entry name" value="Phospholipase A2 domain"/>
    <property type="match status" value="1"/>
</dbReference>
<evidence type="ECO:0000313" key="14">
    <source>
        <dbReference type="EMBL" id="CAL8107110.1"/>
    </source>
</evidence>
<name>A0ABP1QKW1_9HEXA</name>
<evidence type="ECO:0000256" key="4">
    <source>
        <dbReference type="ARBA" id="ARBA00022525"/>
    </source>
</evidence>